<dbReference type="AlphaFoldDB" id="A0A5C2S896"/>
<dbReference type="Pfam" id="PF01323">
    <property type="entry name" value="DSBA"/>
    <property type="match status" value="1"/>
</dbReference>
<feature type="domain" description="DSBA-like thioredoxin" evidence="1">
    <location>
        <begin position="9"/>
        <end position="210"/>
    </location>
</feature>
<dbReference type="STRING" id="1328759.A0A5C2S896"/>
<protein>
    <submittedName>
        <fullName evidence="2">Thioredoxin-like protein</fullName>
    </submittedName>
</protein>
<name>A0A5C2S896_9APHY</name>
<reference evidence="2" key="1">
    <citation type="journal article" date="2018" name="Genome Biol. Evol.">
        <title>Genomics and development of Lentinus tigrinus, a white-rot wood-decaying mushroom with dimorphic fruiting bodies.</title>
        <authorList>
            <person name="Wu B."/>
            <person name="Xu Z."/>
            <person name="Knudson A."/>
            <person name="Carlson A."/>
            <person name="Chen N."/>
            <person name="Kovaka S."/>
            <person name="LaButti K."/>
            <person name="Lipzen A."/>
            <person name="Pennachio C."/>
            <person name="Riley R."/>
            <person name="Schakwitz W."/>
            <person name="Umezawa K."/>
            <person name="Ohm R.A."/>
            <person name="Grigoriev I.V."/>
            <person name="Nagy L.G."/>
            <person name="Gibbons J."/>
            <person name="Hibbett D."/>
        </authorList>
    </citation>
    <scope>NUCLEOTIDE SEQUENCE [LARGE SCALE GENOMIC DNA]</scope>
    <source>
        <strain evidence="2">ALCF2SS1-6</strain>
    </source>
</reference>
<dbReference type="PANTHER" id="PTHR13887">
    <property type="entry name" value="GLUTATHIONE S-TRANSFERASE KAPPA"/>
    <property type="match status" value="1"/>
</dbReference>
<dbReference type="SUPFAM" id="SSF52833">
    <property type="entry name" value="Thioredoxin-like"/>
    <property type="match status" value="1"/>
</dbReference>
<sequence length="246" mass="27331">MQPGVISLVVISDIVCPWCYIGQRELQKAIRDVTAEYDLKIKVEHRPYLLHPSMEETVTLDKRTWYLEKFGQEKVEQIQSMVESRAKEVGVEINFDGTVSQTIRAHRLSRKAFELGGQEMQEKYMDAIFHAYFTEGKNISDYEVLGELAEQAGIMSKEKTAEFLDSDEFQEEVEHNATDARKKGVTGVPFTIINGRWAVSGGQSSEVYAQIFRKLAGKGPLHPIPTAPSCGDGTCPAAAAAAAVKS</sequence>
<dbReference type="OrthoDB" id="1930760at2759"/>
<proteinExistence type="predicted"/>
<dbReference type="EMBL" id="ML122267">
    <property type="protein sequence ID" value="RPD59992.1"/>
    <property type="molecule type" value="Genomic_DNA"/>
</dbReference>
<dbReference type="Proteomes" id="UP000313359">
    <property type="component" value="Unassembled WGS sequence"/>
</dbReference>
<dbReference type="PANTHER" id="PTHR13887:SF41">
    <property type="entry name" value="THIOREDOXIN SUPERFAMILY PROTEIN"/>
    <property type="match status" value="1"/>
</dbReference>
<keyword evidence="3" id="KW-1185">Reference proteome</keyword>
<evidence type="ECO:0000259" key="1">
    <source>
        <dbReference type="Pfam" id="PF01323"/>
    </source>
</evidence>
<evidence type="ECO:0000313" key="2">
    <source>
        <dbReference type="EMBL" id="RPD59992.1"/>
    </source>
</evidence>
<dbReference type="GO" id="GO:0016491">
    <property type="term" value="F:oxidoreductase activity"/>
    <property type="evidence" value="ECO:0007669"/>
    <property type="project" value="InterPro"/>
</dbReference>
<organism evidence="2 3">
    <name type="scientific">Lentinus tigrinus ALCF2SS1-6</name>
    <dbReference type="NCBI Taxonomy" id="1328759"/>
    <lineage>
        <taxon>Eukaryota</taxon>
        <taxon>Fungi</taxon>
        <taxon>Dikarya</taxon>
        <taxon>Basidiomycota</taxon>
        <taxon>Agaricomycotina</taxon>
        <taxon>Agaricomycetes</taxon>
        <taxon>Polyporales</taxon>
        <taxon>Polyporaceae</taxon>
        <taxon>Lentinus</taxon>
    </lineage>
</organism>
<dbReference type="Gene3D" id="3.40.30.10">
    <property type="entry name" value="Glutaredoxin"/>
    <property type="match status" value="1"/>
</dbReference>
<gene>
    <name evidence="2" type="ORF">L227DRAFT_575525</name>
</gene>
<evidence type="ECO:0000313" key="3">
    <source>
        <dbReference type="Proteomes" id="UP000313359"/>
    </source>
</evidence>
<dbReference type="CDD" id="cd03024">
    <property type="entry name" value="DsbA_FrnE"/>
    <property type="match status" value="1"/>
</dbReference>
<dbReference type="InterPro" id="IPR036249">
    <property type="entry name" value="Thioredoxin-like_sf"/>
</dbReference>
<accession>A0A5C2S896</accession>
<dbReference type="InterPro" id="IPR001853">
    <property type="entry name" value="DSBA-like_thioredoxin_dom"/>
</dbReference>